<dbReference type="GO" id="GO:0008270">
    <property type="term" value="F:zinc ion binding"/>
    <property type="evidence" value="ECO:0007669"/>
    <property type="project" value="UniProtKB-KW"/>
</dbReference>
<gene>
    <name evidence="5" type="ORF">PARMNEM_LOCUS1104</name>
</gene>
<dbReference type="EMBL" id="CAVLGL010000002">
    <property type="protein sequence ID" value="CAK1579117.1"/>
    <property type="molecule type" value="Genomic_DNA"/>
</dbReference>
<keyword evidence="3" id="KW-0862">Zinc</keyword>
<evidence type="ECO:0000256" key="1">
    <source>
        <dbReference type="ARBA" id="ARBA00022723"/>
    </source>
</evidence>
<evidence type="ECO:0000256" key="3">
    <source>
        <dbReference type="ARBA" id="ARBA00022833"/>
    </source>
</evidence>
<evidence type="ECO:0000256" key="2">
    <source>
        <dbReference type="ARBA" id="ARBA00022771"/>
    </source>
</evidence>
<keyword evidence="1" id="KW-0479">Metal-binding</keyword>
<evidence type="ECO:0000313" key="5">
    <source>
        <dbReference type="EMBL" id="CAK1579117.1"/>
    </source>
</evidence>
<dbReference type="AlphaFoldDB" id="A0AAV1KAK4"/>
<reference evidence="5 6" key="1">
    <citation type="submission" date="2023-11" db="EMBL/GenBank/DDBJ databases">
        <authorList>
            <person name="Hedman E."/>
            <person name="Englund M."/>
            <person name="Stromberg M."/>
            <person name="Nyberg Akerstrom W."/>
            <person name="Nylinder S."/>
            <person name="Jareborg N."/>
            <person name="Kallberg Y."/>
            <person name="Kronander E."/>
        </authorList>
    </citation>
    <scope>NUCLEOTIDE SEQUENCE [LARGE SCALE GENOMIC DNA]</scope>
</reference>
<feature type="domain" description="FLYWCH-type" evidence="4">
    <location>
        <begin position="18"/>
        <end position="78"/>
    </location>
</feature>
<evidence type="ECO:0000259" key="4">
    <source>
        <dbReference type="Pfam" id="PF04500"/>
    </source>
</evidence>
<protein>
    <recommendedName>
        <fullName evidence="4">FLYWCH-type domain-containing protein</fullName>
    </recommendedName>
</protein>
<name>A0AAV1KAK4_9NEOP</name>
<proteinExistence type="predicted"/>
<keyword evidence="2" id="KW-0863">Zinc-finger</keyword>
<evidence type="ECO:0000313" key="6">
    <source>
        <dbReference type="Proteomes" id="UP001314205"/>
    </source>
</evidence>
<accession>A0AAV1KAK4</accession>
<comment type="caution">
    <text evidence="5">The sequence shown here is derived from an EMBL/GenBank/DDBJ whole genome shotgun (WGS) entry which is preliminary data.</text>
</comment>
<organism evidence="5 6">
    <name type="scientific">Parnassius mnemosyne</name>
    <name type="common">clouded apollo</name>
    <dbReference type="NCBI Taxonomy" id="213953"/>
    <lineage>
        <taxon>Eukaryota</taxon>
        <taxon>Metazoa</taxon>
        <taxon>Ecdysozoa</taxon>
        <taxon>Arthropoda</taxon>
        <taxon>Hexapoda</taxon>
        <taxon>Insecta</taxon>
        <taxon>Pterygota</taxon>
        <taxon>Neoptera</taxon>
        <taxon>Endopterygota</taxon>
        <taxon>Lepidoptera</taxon>
        <taxon>Glossata</taxon>
        <taxon>Ditrysia</taxon>
        <taxon>Papilionoidea</taxon>
        <taxon>Papilionidae</taxon>
        <taxon>Parnassiinae</taxon>
        <taxon>Parnassini</taxon>
        <taxon>Parnassius</taxon>
        <taxon>Driopa</taxon>
    </lineage>
</organism>
<sequence length="94" mass="11352">MFRDYTYCRHYAVRNVKYIRTDNGKYLLMFRNYTYSRQYSASTGVRWKCSRQSSKKCNAFLLIGEGDVILRQCEEHTHKPWKYHCNSDGTYTKI</sequence>
<dbReference type="InterPro" id="IPR007588">
    <property type="entry name" value="Znf_FLYWCH"/>
</dbReference>
<keyword evidence="6" id="KW-1185">Reference proteome</keyword>
<dbReference type="Gene3D" id="2.20.25.240">
    <property type="match status" value="1"/>
</dbReference>
<dbReference type="Proteomes" id="UP001314205">
    <property type="component" value="Unassembled WGS sequence"/>
</dbReference>
<dbReference type="Pfam" id="PF04500">
    <property type="entry name" value="FLYWCH"/>
    <property type="match status" value="1"/>
</dbReference>